<reference evidence="7 8" key="1">
    <citation type="submission" date="2019-02" db="EMBL/GenBank/DDBJ databases">
        <authorList>
            <person name="Li S.-H."/>
        </authorList>
    </citation>
    <scope>NUCLEOTIDE SEQUENCE [LARGE SCALE GENOMIC DNA]</scope>
    <source>
        <strain evidence="7 8">IMCC14385</strain>
    </source>
</reference>
<dbReference type="SMART" id="SM00226">
    <property type="entry name" value="LMWPc"/>
    <property type="match status" value="1"/>
</dbReference>
<keyword evidence="4" id="KW-0904">Protein phosphatase</keyword>
<accession>A0A5P9NKT3</accession>
<keyword evidence="3" id="KW-0378">Hydrolase</keyword>
<organism evidence="7 8">
    <name type="scientific">Halioglobus maricola</name>
    <dbReference type="NCBI Taxonomy" id="2601894"/>
    <lineage>
        <taxon>Bacteria</taxon>
        <taxon>Pseudomonadati</taxon>
        <taxon>Pseudomonadota</taxon>
        <taxon>Gammaproteobacteria</taxon>
        <taxon>Cellvibrionales</taxon>
        <taxon>Halieaceae</taxon>
        <taxon>Halioglobus</taxon>
    </lineage>
</organism>
<dbReference type="Proteomes" id="UP000326287">
    <property type="component" value="Chromosome"/>
</dbReference>
<feature type="domain" description="Phosphotyrosine protein phosphatase I" evidence="6">
    <location>
        <begin position="2"/>
        <end position="151"/>
    </location>
</feature>
<dbReference type="FunFam" id="3.40.50.2300:FF:000113">
    <property type="entry name" value="Low molecular weight protein-tyrosine-phosphatase"/>
    <property type="match status" value="1"/>
</dbReference>
<evidence type="ECO:0000256" key="3">
    <source>
        <dbReference type="ARBA" id="ARBA00022801"/>
    </source>
</evidence>
<dbReference type="PANTHER" id="PTHR11717">
    <property type="entry name" value="LOW MOLECULAR WEIGHT PROTEIN TYROSINE PHOSPHATASE"/>
    <property type="match status" value="1"/>
</dbReference>
<dbReference type="Pfam" id="PF01451">
    <property type="entry name" value="LMWPc"/>
    <property type="match status" value="1"/>
</dbReference>
<dbReference type="Gene3D" id="3.40.50.2300">
    <property type="match status" value="1"/>
</dbReference>
<protein>
    <recommendedName>
        <fullName evidence="2">protein-tyrosine-phosphatase</fullName>
        <ecNumber evidence="2">3.1.3.48</ecNumber>
    </recommendedName>
</protein>
<evidence type="ECO:0000256" key="5">
    <source>
        <dbReference type="PIRSR" id="PIRSR617867-1"/>
    </source>
</evidence>
<dbReference type="InterPro" id="IPR017867">
    <property type="entry name" value="Tyr_phospatase_low_mol_wt"/>
</dbReference>
<dbReference type="CDD" id="cd16343">
    <property type="entry name" value="LMWPTP"/>
    <property type="match status" value="1"/>
</dbReference>
<evidence type="ECO:0000256" key="4">
    <source>
        <dbReference type="ARBA" id="ARBA00022912"/>
    </source>
</evidence>
<evidence type="ECO:0000256" key="2">
    <source>
        <dbReference type="ARBA" id="ARBA00013064"/>
    </source>
</evidence>
<dbReference type="KEGG" id="halc:EY643_10890"/>
<evidence type="ECO:0000313" key="7">
    <source>
        <dbReference type="EMBL" id="QFU76125.1"/>
    </source>
</evidence>
<dbReference type="GO" id="GO:0004725">
    <property type="term" value="F:protein tyrosine phosphatase activity"/>
    <property type="evidence" value="ECO:0007669"/>
    <property type="project" value="UniProtKB-EC"/>
</dbReference>
<evidence type="ECO:0000313" key="8">
    <source>
        <dbReference type="Proteomes" id="UP000326287"/>
    </source>
</evidence>
<dbReference type="PANTHER" id="PTHR11717:SF7">
    <property type="entry name" value="LOW MOLECULAR WEIGHT PHOSPHOTYROSINE PROTEIN PHOSPHATASE"/>
    <property type="match status" value="1"/>
</dbReference>
<feature type="active site" evidence="5">
    <location>
        <position position="14"/>
    </location>
</feature>
<dbReference type="PRINTS" id="PR00719">
    <property type="entry name" value="LMWPTPASE"/>
</dbReference>
<comment type="similarity">
    <text evidence="1">Belongs to the low molecular weight phosphotyrosine protein phosphatase family.</text>
</comment>
<feature type="active site" description="Proton donor" evidence="5">
    <location>
        <position position="125"/>
    </location>
</feature>
<dbReference type="OrthoDB" id="9784339at2"/>
<dbReference type="InterPro" id="IPR050438">
    <property type="entry name" value="LMW_PTPase"/>
</dbReference>
<dbReference type="AlphaFoldDB" id="A0A5P9NKT3"/>
<sequence>MSNVMFVCLGNICRSPTAHGVFEAMVNARGLQNRIRVDSSGTGDWHIGHAPDKRATAEAAQRGYDLSHLRARQVRPSDFDEFDYILAMDGQNLADLQAMCPPDYTGVLALFLPFAPDNPTDEVPDPYYGGAEGFTQVLDMVEAASEGLLAEIMRADTAG</sequence>
<dbReference type="SUPFAM" id="SSF52788">
    <property type="entry name" value="Phosphotyrosine protein phosphatases I"/>
    <property type="match status" value="1"/>
</dbReference>
<dbReference type="InterPro" id="IPR036196">
    <property type="entry name" value="Ptyr_pPase_sf"/>
</dbReference>
<keyword evidence="8" id="KW-1185">Reference proteome</keyword>
<dbReference type="EC" id="3.1.3.48" evidence="2"/>
<evidence type="ECO:0000259" key="6">
    <source>
        <dbReference type="SMART" id="SM00226"/>
    </source>
</evidence>
<feature type="active site" description="Nucleophile" evidence="5">
    <location>
        <position position="8"/>
    </location>
</feature>
<name>A0A5P9NKT3_9GAMM</name>
<proteinExistence type="inferred from homology"/>
<gene>
    <name evidence="7" type="ORF">EY643_10890</name>
</gene>
<dbReference type="EMBL" id="CP036422">
    <property type="protein sequence ID" value="QFU76125.1"/>
    <property type="molecule type" value="Genomic_DNA"/>
</dbReference>
<dbReference type="RefSeq" id="WP_152662230.1">
    <property type="nucleotide sequence ID" value="NZ_CP036422.1"/>
</dbReference>
<dbReference type="InterPro" id="IPR023485">
    <property type="entry name" value="Ptyr_pPase"/>
</dbReference>
<evidence type="ECO:0000256" key="1">
    <source>
        <dbReference type="ARBA" id="ARBA00011063"/>
    </source>
</evidence>